<evidence type="ECO:0000313" key="2">
    <source>
        <dbReference type="EMBL" id="KAK7195009.1"/>
    </source>
</evidence>
<dbReference type="PANTHER" id="PTHR12482:SF5">
    <property type="entry name" value="DUF676 DOMAIN-CONTAINING PROTEIN"/>
    <property type="match status" value="1"/>
</dbReference>
<feature type="domain" description="DUF676" evidence="1">
    <location>
        <begin position="17"/>
        <end position="235"/>
    </location>
</feature>
<proteinExistence type="predicted"/>
<name>A0AAW0EMX6_9TRYP</name>
<sequence length="444" mass="47694">MSSLSGSQESTSRTHRSLHFVLLHHGYRGHASDFQYLCEISERGLQDAASDGVCDGKDFILVLPHGSDSVGTDDGVWVCARRFIEHACGVVAATVAEEWNAADEDAPTTSGGAREHALHFSAVGHSMGGLILRAALPRLMRRIENAFAASCEVHWDAFCTLATPHLGIHCVRSRVVSCMGRYIGHYFFTSVADLFCKNDVVRVDLLSDESLAAWGRFRRRVLLNTVNDGAVMSHSSGFVPTPVLMKRAGARVSSMKVVRPASSSSGAAKPTKEANASEARYLSQFGIECASSAAELRDNAFALTALSPELWPLDVLPEDRARAERILRTVGPMELHLVNFRPSCDRYMARLAALESSSAKTTAPPLPGSVTRLRMRVLAKRCGHPALLCMKPVYYPSIFGFVSEYVAADVLGIPLPRAVPRVDGGAGVPGAAEAAALAVHGANA</sequence>
<gene>
    <name evidence="2" type="ORF">NESM_000423600</name>
</gene>
<dbReference type="Gene3D" id="3.40.50.1820">
    <property type="entry name" value="alpha/beta hydrolase"/>
    <property type="match status" value="1"/>
</dbReference>
<keyword evidence="3" id="KW-1185">Reference proteome</keyword>
<dbReference type="PANTHER" id="PTHR12482">
    <property type="entry name" value="LIPASE ROG1-RELATED-RELATED"/>
    <property type="match status" value="1"/>
</dbReference>
<dbReference type="Pfam" id="PF05057">
    <property type="entry name" value="DUF676"/>
    <property type="match status" value="1"/>
</dbReference>
<dbReference type="SUPFAM" id="SSF53474">
    <property type="entry name" value="alpha/beta-Hydrolases"/>
    <property type="match status" value="1"/>
</dbReference>
<evidence type="ECO:0000259" key="1">
    <source>
        <dbReference type="Pfam" id="PF05057"/>
    </source>
</evidence>
<reference evidence="2 3" key="1">
    <citation type="journal article" date="2021" name="MBio">
        <title>A New Model Trypanosomatid, Novymonas esmeraldas: Genomic Perception of Its 'Candidatus Pandoraea novymonadis' Endosymbiont.</title>
        <authorList>
            <person name="Zakharova A."/>
            <person name="Saura A."/>
            <person name="Butenko A."/>
            <person name="Podesvova L."/>
            <person name="Warmusova S."/>
            <person name="Kostygov A.Y."/>
            <person name="Nenarokova A."/>
            <person name="Lukes J."/>
            <person name="Opperdoes F.R."/>
            <person name="Yurchenko V."/>
        </authorList>
    </citation>
    <scope>NUCLEOTIDE SEQUENCE [LARGE SCALE GENOMIC DNA]</scope>
    <source>
        <strain evidence="2 3">E262AT.01</strain>
    </source>
</reference>
<dbReference type="InterPro" id="IPR029058">
    <property type="entry name" value="AB_hydrolase_fold"/>
</dbReference>
<accession>A0AAW0EMX6</accession>
<organism evidence="2 3">
    <name type="scientific">Novymonas esmeraldas</name>
    <dbReference type="NCBI Taxonomy" id="1808958"/>
    <lineage>
        <taxon>Eukaryota</taxon>
        <taxon>Discoba</taxon>
        <taxon>Euglenozoa</taxon>
        <taxon>Kinetoplastea</taxon>
        <taxon>Metakinetoplastina</taxon>
        <taxon>Trypanosomatida</taxon>
        <taxon>Trypanosomatidae</taxon>
        <taxon>Novymonas</taxon>
    </lineage>
</organism>
<dbReference type="AlphaFoldDB" id="A0AAW0EMX6"/>
<dbReference type="Proteomes" id="UP001430356">
    <property type="component" value="Unassembled WGS sequence"/>
</dbReference>
<dbReference type="InterPro" id="IPR044294">
    <property type="entry name" value="Lipase-like"/>
</dbReference>
<evidence type="ECO:0000313" key="3">
    <source>
        <dbReference type="Proteomes" id="UP001430356"/>
    </source>
</evidence>
<dbReference type="EMBL" id="JAECZO010000046">
    <property type="protein sequence ID" value="KAK7195009.1"/>
    <property type="molecule type" value="Genomic_DNA"/>
</dbReference>
<protein>
    <submittedName>
        <fullName evidence="2">Serine esterase (DUF676)</fullName>
    </submittedName>
</protein>
<dbReference type="InterPro" id="IPR007751">
    <property type="entry name" value="DUF676_lipase-like"/>
</dbReference>
<comment type="caution">
    <text evidence="2">The sequence shown here is derived from an EMBL/GenBank/DDBJ whole genome shotgun (WGS) entry which is preliminary data.</text>
</comment>